<dbReference type="STRING" id="1423755.FC40_GL000443"/>
<dbReference type="RefSeq" id="WP_025022267.1">
    <property type="nucleotide sequence ID" value="NZ_AZGD01000087.1"/>
</dbReference>
<dbReference type="OrthoDB" id="3186599at2"/>
<proteinExistence type="predicted"/>
<dbReference type="eggNOG" id="ENOG5032SW2">
    <property type="taxonomic scope" value="Bacteria"/>
</dbReference>
<organism evidence="1 2">
    <name type="scientific">Ligilactobacillus hayakitensis DSM 18933 = JCM 14209</name>
    <dbReference type="NCBI Taxonomy" id="1423755"/>
    <lineage>
        <taxon>Bacteria</taxon>
        <taxon>Bacillati</taxon>
        <taxon>Bacillota</taxon>
        <taxon>Bacilli</taxon>
        <taxon>Lactobacillales</taxon>
        <taxon>Lactobacillaceae</taxon>
        <taxon>Ligilactobacillus</taxon>
    </lineage>
</organism>
<name>A0A0R1WMY6_9LACO</name>
<dbReference type="EMBL" id="AZGD01000087">
    <property type="protein sequence ID" value="KRM19150.1"/>
    <property type="molecule type" value="Genomic_DNA"/>
</dbReference>
<dbReference type="Proteomes" id="UP000051054">
    <property type="component" value="Unassembled WGS sequence"/>
</dbReference>
<evidence type="ECO:0000313" key="1">
    <source>
        <dbReference type="EMBL" id="KRM19150.1"/>
    </source>
</evidence>
<sequence length="103" mass="11791">MKLSDFSLFDQKQIKEGKPKTSEVDPVAMEKILALLPDGYLKKIPFFVRKHATTRTIARIANEHPDLYEIAKQPGSLPQDAKEVLQKEVTAIFDEKMNKHNIK</sequence>
<dbReference type="AlphaFoldDB" id="A0A0R1WMY6"/>
<comment type="caution">
    <text evidence="1">The sequence shown here is derived from an EMBL/GenBank/DDBJ whole genome shotgun (WGS) entry which is preliminary data.</text>
</comment>
<gene>
    <name evidence="1" type="ORF">FC40_GL000443</name>
</gene>
<dbReference type="PATRIC" id="fig|1423755.3.peg.493"/>
<keyword evidence="2" id="KW-1185">Reference proteome</keyword>
<reference evidence="1 2" key="1">
    <citation type="journal article" date="2015" name="Genome Announc.">
        <title>Expanding the biotechnology potential of lactobacilli through comparative genomics of 213 strains and associated genera.</title>
        <authorList>
            <person name="Sun Z."/>
            <person name="Harris H.M."/>
            <person name="McCann A."/>
            <person name="Guo C."/>
            <person name="Argimon S."/>
            <person name="Zhang W."/>
            <person name="Yang X."/>
            <person name="Jeffery I.B."/>
            <person name="Cooney J.C."/>
            <person name="Kagawa T.F."/>
            <person name="Liu W."/>
            <person name="Song Y."/>
            <person name="Salvetti E."/>
            <person name="Wrobel A."/>
            <person name="Rasinkangas P."/>
            <person name="Parkhill J."/>
            <person name="Rea M.C."/>
            <person name="O'Sullivan O."/>
            <person name="Ritari J."/>
            <person name="Douillard F.P."/>
            <person name="Paul Ross R."/>
            <person name="Yang R."/>
            <person name="Briner A.E."/>
            <person name="Felis G.E."/>
            <person name="de Vos W.M."/>
            <person name="Barrangou R."/>
            <person name="Klaenhammer T.R."/>
            <person name="Caufield P.W."/>
            <person name="Cui Y."/>
            <person name="Zhang H."/>
            <person name="O'Toole P.W."/>
        </authorList>
    </citation>
    <scope>NUCLEOTIDE SEQUENCE [LARGE SCALE GENOMIC DNA]</scope>
    <source>
        <strain evidence="1 2">DSM 18933</strain>
    </source>
</reference>
<accession>A0A0R1WMY6</accession>
<evidence type="ECO:0000313" key="2">
    <source>
        <dbReference type="Proteomes" id="UP000051054"/>
    </source>
</evidence>
<protein>
    <submittedName>
        <fullName evidence="1">Uncharacterized protein</fullName>
    </submittedName>
</protein>